<name>A0ABD5E3D3_9ACTN</name>
<dbReference type="SUPFAM" id="SSF47413">
    <property type="entry name" value="lambda repressor-like DNA-binding domains"/>
    <property type="match status" value="1"/>
</dbReference>
<dbReference type="PANTHER" id="PTHR35010:SF2">
    <property type="entry name" value="BLL4672 PROTEIN"/>
    <property type="match status" value="1"/>
</dbReference>
<gene>
    <name evidence="3" type="ORF">RM574_10145</name>
</gene>
<proteinExistence type="predicted"/>
<dbReference type="PANTHER" id="PTHR35010">
    <property type="entry name" value="BLL4672 PROTEIN-RELATED"/>
    <property type="match status" value="1"/>
</dbReference>
<dbReference type="AlphaFoldDB" id="A0ABD5E3D3"/>
<dbReference type="EMBL" id="JAVRER010000011">
    <property type="protein sequence ID" value="MDT0415850.1"/>
    <property type="molecule type" value="Genomic_DNA"/>
</dbReference>
<evidence type="ECO:0000313" key="4">
    <source>
        <dbReference type="Proteomes" id="UP001183607"/>
    </source>
</evidence>
<dbReference type="PROSITE" id="PS50943">
    <property type="entry name" value="HTH_CROC1"/>
    <property type="match status" value="1"/>
</dbReference>
<reference evidence="4" key="1">
    <citation type="submission" date="2023-07" db="EMBL/GenBank/DDBJ databases">
        <title>30 novel species of actinomycetes from the DSMZ collection.</title>
        <authorList>
            <person name="Nouioui I."/>
        </authorList>
    </citation>
    <scope>NUCLEOTIDE SEQUENCE [LARGE SCALE GENOMIC DNA]</scope>
    <source>
        <strain evidence="4">DSM 41982</strain>
    </source>
</reference>
<dbReference type="InterPro" id="IPR010982">
    <property type="entry name" value="Lambda_DNA-bd_dom_sf"/>
</dbReference>
<evidence type="ECO:0000256" key="1">
    <source>
        <dbReference type="SAM" id="MobiDB-lite"/>
    </source>
</evidence>
<dbReference type="Proteomes" id="UP001183607">
    <property type="component" value="Unassembled WGS sequence"/>
</dbReference>
<dbReference type="CDD" id="cd00093">
    <property type="entry name" value="HTH_XRE"/>
    <property type="match status" value="1"/>
</dbReference>
<dbReference type="Gene3D" id="3.30.450.180">
    <property type="match status" value="1"/>
</dbReference>
<evidence type="ECO:0000313" key="3">
    <source>
        <dbReference type="EMBL" id="MDT0415850.1"/>
    </source>
</evidence>
<evidence type="ECO:0000259" key="2">
    <source>
        <dbReference type="PROSITE" id="PS50943"/>
    </source>
</evidence>
<dbReference type="Pfam" id="PF17765">
    <property type="entry name" value="MLTR_LBD"/>
    <property type="match status" value="1"/>
</dbReference>
<accession>A0ABD5E3D3</accession>
<organism evidence="3 4">
    <name type="scientific">Streptomyces evansiae</name>
    <dbReference type="NCBI Taxonomy" id="3075535"/>
    <lineage>
        <taxon>Bacteria</taxon>
        <taxon>Bacillati</taxon>
        <taxon>Actinomycetota</taxon>
        <taxon>Actinomycetes</taxon>
        <taxon>Kitasatosporales</taxon>
        <taxon>Streptomycetaceae</taxon>
        <taxon>Streptomyces</taxon>
    </lineage>
</organism>
<feature type="domain" description="HTH cro/C1-type" evidence="2">
    <location>
        <begin position="33"/>
        <end position="84"/>
    </location>
</feature>
<dbReference type="SMART" id="SM00530">
    <property type="entry name" value="HTH_XRE"/>
    <property type="match status" value="1"/>
</dbReference>
<dbReference type="InterPro" id="IPR001387">
    <property type="entry name" value="Cro/C1-type_HTH"/>
</dbReference>
<dbReference type="Gene3D" id="1.10.260.40">
    <property type="entry name" value="lambda repressor-like DNA-binding domains"/>
    <property type="match status" value="1"/>
</dbReference>
<dbReference type="InterPro" id="IPR041413">
    <property type="entry name" value="MLTR_LBD"/>
</dbReference>
<protein>
    <submittedName>
        <fullName evidence="3">Helix-turn-helix domain-containing protein</fullName>
    </submittedName>
</protein>
<comment type="caution">
    <text evidence="3">The sequence shown here is derived from an EMBL/GenBank/DDBJ whole genome shotgun (WGS) entry which is preliminary data.</text>
</comment>
<dbReference type="Pfam" id="PF13560">
    <property type="entry name" value="HTH_31"/>
    <property type="match status" value="1"/>
</dbReference>
<feature type="region of interest" description="Disordered" evidence="1">
    <location>
        <begin position="273"/>
        <end position="296"/>
    </location>
</feature>
<dbReference type="RefSeq" id="WP_007821941.1">
    <property type="nucleotide sequence ID" value="NZ_JAVRER010000011.1"/>
</dbReference>
<sequence length="296" mass="32101">MSTTDADGLGATLRRWRDRVSPEEAGLPAGRGRRAKGLRREELAALAGLSVDYVVRLEQGRAGHPSAQVVAALARALRLDADQDEHLHLLAGLRPPAARSVPRVVSPGVRRLLRRLGDAPASVFAADWTLLWWNPAWAALLGEPGPGRLNFIRRRFPVPGAVPADGTVLVESSDAAGTDRTFVADLRRALARYPGDPELLALVAETRAGNSRFAALWDQGLVGRHREDRKTIHHPEAGPLTLDCDVLLDEEHDQRIVLYTAEPGSREEELLRGLTDSAARAPETAVRGTGGTSRHE</sequence>